<evidence type="ECO:0000313" key="2">
    <source>
        <dbReference type="EMBL" id="RAG80926.1"/>
    </source>
</evidence>
<gene>
    <name evidence="2" type="ORF">DN069_35455</name>
</gene>
<feature type="compositionally biased region" description="Low complexity" evidence="1">
    <location>
        <begin position="62"/>
        <end position="71"/>
    </location>
</feature>
<evidence type="ECO:0000313" key="3">
    <source>
        <dbReference type="Proteomes" id="UP000248889"/>
    </source>
</evidence>
<sequence>MSFTQVSGGGIAIYDRRAILNVAMLLRDSDVARRVRTHLLDAEERVVHRPADEPQPRPYGMPPGRRLGPGPHWDEYEVTSRNPAFEAWRRVIDHEVPYPPTSGEDQAGWAEGFDRRLDSVGRVCSALNDKFDGLADDVRDVRHDVRSLRSEAQRSSKRQRNNGA</sequence>
<accession>A0A2X0ITM7</accession>
<reference evidence="2 3" key="1">
    <citation type="submission" date="2018-06" db="EMBL/GenBank/DDBJ databases">
        <title>Streptacidiphilus pinicola sp. nov., isolated from pine grove soil.</title>
        <authorList>
            <person name="Roh S.G."/>
            <person name="Park S."/>
            <person name="Kim M.-K."/>
            <person name="Yun B.-R."/>
            <person name="Park J."/>
            <person name="Kim M.J."/>
            <person name="Kim Y.S."/>
            <person name="Kim S.B."/>
        </authorList>
    </citation>
    <scope>NUCLEOTIDE SEQUENCE [LARGE SCALE GENOMIC DNA]</scope>
    <source>
        <strain evidence="2 3">MMS16-CNU450</strain>
    </source>
</reference>
<comment type="caution">
    <text evidence="2">The sequence shown here is derived from an EMBL/GenBank/DDBJ whole genome shotgun (WGS) entry which is preliminary data.</text>
</comment>
<dbReference type="EMBL" id="QKYN01000186">
    <property type="protein sequence ID" value="RAG80926.1"/>
    <property type="molecule type" value="Genomic_DNA"/>
</dbReference>
<keyword evidence="3" id="KW-1185">Reference proteome</keyword>
<organism evidence="2 3">
    <name type="scientific">Streptacidiphilus pinicola</name>
    <dbReference type="NCBI Taxonomy" id="2219663"/>
    <lineage>
        <taxon>Bacteria</taxon>
        <taxon>Bacillati</taxon>
        <taxon>Actinomycetota</taxon>
        <taxon>Actinomycetes</taxon>
        <taxon>Kitasatosporales</taxon>
        <taxon>Streptomycetaceae</taxon>
        <taxon>Streptacidiphilus</taxon>
    </lineage>
</organism>
<protein>
    <submittedName>
        <fullName evidence="2">Uncharacterized protein</fullName>
    </submittedName>
</protein>
<proteinExistence type="predicted"/>
<feature type="region of interest" description="Disordered" evidence="1">
    <location>
        <begin position="49"/>
        <end position="73"/>
    </location>
</feature>
<dbReference type="Proteomes" id="UP000248889">
    <property type="component" value="Unassembled WGS sequence"/>
</dbReference>
<evidence type="ECO:0000256" key="1">
    <source>
        <dbReference type="SAM" id="MobiDB-lite"/>
    </source>
</evidence>
<name>A0A2X0ITM7_9ACTN</name>
<dbReference type="AlphaFoldDB" id="A0A2X0ITM7"/>